<feature type="compositionally biased region" description="Low complexity" evidence="3">
    <location>
        <begin position="146"/>
        <end position="156"/>
    </location>
</feature>
<dbReference type="Gene3D" id="1.20.5.1500">
    <property type="match status" value="1"/>
</dbReference>
<evidence type="ECO:0000256" key="1">
    <source>
        <dbReference type="ARBA" id="ARBA00009947"/>
    </source>
</evidence>
<proteinExistence type="inferred from homology"/>
<evidence type="ECO:0000256" key="3">
    <source>
        <dbReference type="SAM" id="MobiDB-lite"/>
    </source>
</evidence>
<organism evidence="4 5">
    <name type="scientific">Bugula neritina</name>
    <name type="common">Brown bryozoan</name>
    <name type="synonym">Sertularia neritina</name>
    <dbReference type="NCBI Taxonomy" id="10212"/>
    <lineage>
        <taxon>Eukaryota</taxon>
        <taxon>Metazoa</taxon>
        <taxon>Spiralia</taxon>
        <taxon>Lophotrochozoa</taxon>
        <taxon>Bryozoa</taxon>
        <taxon>Gymnolaemata</taxon>
        <taxon>Cheilostomatida</taxon>
        <taxon>Flustrina</taxon>
        <taxon>Buguloidea</taxon>
        <taxon>Bugulidae</taxon>
        <taxon>Bugula</taxon>
    </lineage>
</organism>
<feature type="compositionally biased region" description="Polar residues" evidence="3">
    <location>
        <begin position="1"/>
        <end position="34"/>
    </location>
</feature>
<dbReference type="InterPro" id="IPR002164">
    <property type="entry name" value="NAP_family"/>
</dbReference>
<dbReference type="AlphaFoldDB" id="A0A7J7K0E5"/>
<dbReference type="Pfam" id="PF00956">
    <property type="entry name" value="NAP"/>
    <property type="match status" value="1"/>
</dbReference>
<feature type="region of interest" description="Disordered" evidence="3">
    <location>
        <begin position="397"/>
        <end position="444"/>
    </location>
</feature>
<dbReference type="InterPro" id="IPR037231">
    <property type="entry name" value="NAP-like_sf"/>
</dbReference>
<dbReference type="EMBL" id="VXIV02001535">
    <property type="protein sequence ID" value="KAF6032092.1"/>
    <property type="molecule type" value="Genomic_DNA"/>
</dbReference>
<dbReference type="OrthoDB" id="27325at2759"/>
<feature type="compositionally biased region" description="Low complexity" evidence="3">
    <location>
        <begin position="165"/>
        <end position="178"/>
    </location>
</feature>
<dbReference type="FunFam" id="1.20.5.1500:FF:000001">
    <property type="entry name" value="Nucleosome assembly protein 1-like 1"/>
    <property type="match status" value="1"/>
</dbReference>
<keyword evidence="5" id="KW-1185">Reference proteome</keyword>
<feature type="compositionally biased region" description="Polar residues" evidence="3">
    <location>
        <begin position="91"/>
        <end position="103"/>
    </location>
</feature>
<sequence>MQGYQTQSNAANEQHPKLSQETNLWNRIKNQFSKTTDRERQHNTGGRQKQTPVIYIEPHIEDSKMQRSRRHQPYEEMDSTHLSPHHRASQPRLSKPNQSKSDQMLSRLLKDQLQLAYSDHQNNVRCAQSHEALMQLRHSQPRLELTPSSSRPASPTRKSKSQNASPSLSRRSLSPLNHRLLDGGSSGSENSFASNYSAPVYYQVGRSRSCNTSRTHSPDHRIPQSNGLSRKAARIMRQSSVVAGHQVARDSSQLVKQAHINRLWEFIIDAVNAAQLEDFSDSDPKQWWRKLFQTLKLMHGKAKASNIAEQLMGNPKVLEAIQNKLAGMVGEPSGYLDSLPESVKKRIKALKKLQFECTKIEAEFCEEIHKLECKFADKYRPIYHKRKEIIAGLYEPDEGECDWPSDEEDEEDVENEQKNGAKKLKTGSSHSGQQLLRMLNYSMA</sequence>
<name>A0A7J7K0E5_BUGNE</name>
<feature type="compositionally biased region" description="Acidic residues" evidence="3">
    <location>
        <begin position="397"/>
        <end position="414"/>
    </location>
</feature>
<comment type="caution">
    <text evidence="4">The sequence shown here is derived from an EMBL/GenBank/DDBJ whole genome shotgun (WGS) entry which is preliminary data.</text>
</comment>
<accession>A0A7J7K0E5</accession>
<dbReference type="GO" id="GO:0006334">
    <property type="term" value="P:nucleosome assembly"/>
    <property type="evidence" value="ECO:0007669"/>
    <property type="project" value="InterPro"/>
</dbReference>
<feature type="region of interest" description="Disordered" evidence="3">
    <location>
        <begin position="140"/>
        <end position="189"/>
    </location>
</feature>
<gene>
    <name evidence="4" type="ORF">EB796_009592</name>
</gene>
<dbReference type="PANTHER" id="PTHR11875">
    <property type="entry name" value="TESTIS-SPECIFIC Y-ENCODED PROTEIN"/>
    <property type="match status" value="1"/>
</dbReference>
<dbReference type="GO" id="GO:0005634">
    <property type="term" value="C:nucleus"/>
    <property type="evidence" value="ECO:0007669"/>
    <property type="project" value="InterPro"/>
</dbReference>
<feature type="region of interest" description="Disordered" evidence="3">
    <location>
        <begin position="1"/>
        <end position="103"/>
    </location>
</feature>
<comment type="similarity">
    <text evidence="1 2">Belongs to the nucleosome assembly protein (NAP) family.</text>
</comment>
<reference evidence="4" key="1">
    <citation type="submission" date="2020-06" db="EMBL/GenBank/DDBJ databases">
        <title>Draft genome of Bugula neritina, a colonial animal packing powerful symbionts and potential medicines.</title>
        <authorList>
            <person name="Rayko M."/>
        </authorList>
    </citation>
    <scope>NUCLEOTIDE SEQUENCE [LARGE SCALE GENOMIC DNA]</scope>
    <source>
        <strain evidence="4">Kwan_BN1</strain>
    </source>
</reference>
<evidence type="ECO:0000313" key="5">
    <source>
        <dbReference type="Proteomes" id="UP000593567"/>
    </source>
</evidence>
<dbReference type="SUPFAM" id="SSF143113">
    <property type="entry name" value="NAP-like"/>
    <property type="match status" value="1"/>
</dbReference>
<dbReference type="Proteomes" id="UP000593567">
    <property type="component" value="Unassembled WGS sequence"/>
</dbReference>
<evidence type="ECO:0000256" key="2">
    <source>
        <dbReference type="RuleBase" id="RU003876"/>
    </source>
</evidence>
<protein>
    <submittedName>
        <fullName evidence="4">NAP1L1</fullName>
    </submittedName>
</protein>
<evidence type="ECO:0000313" key="4">
    <source>
        <dbReference type="EMBL" id="KAF6032092.1"/>
    </source>
</evidence>
<feature type="region of interest" description="Disordered" evidence="3">
    <location>
        <begin position="207"/>
        <end position="231"/>
    </location>
</feature>